<feature type="region of interest" description="Disordered" evidence="1">
    <location>
        <begin position="92"/>
        <end position="133"/>
    </location>
</feature>
<feature type="compositionally biased region" description="Low complexity" evidence="1">
    <location>
        <begin position="43"/>
        <end position="64"/>
    </location>
</feature>
<evidence type="ECO:0000313" key="3">
    <source>
        <dbReference type="EMBL" id="MBB3022152.1"/>
    </source>
</evidence>
<dbReference type="AlphaFoldDB" id="A0A839QQ75"/>
<dbReference type="PROSITE" id="PS51318">
    <property type="entry name" value="TAT"/>
    <property type="match status" value="1"/>
</dbReference>
<evidence type="ECO:0000256" key="1">
    <source>
        <dbReference type="SAM" id="MobiDB-lite"/>
    </source>
</evidence>
<dbReference type="EMBL" id="JACHWP010000001">
    <property type="protein sequence ID" value="MBB3022152.1"/>
    <property type="molecule type" value="Genomic_DNA"/>
</dbReference>
<comment type="caution">
    <text evidence="3">The sequence shown here is derived from an EMBL/GenBank/DDBJ whole genome shotgun (WGS) entry which is preliminary data.</text>
</comment>
<dbReference type="InterPro" id="IPR006311">
    <property type="entry name" value="TAT_signal"/>
</dbReference>
<evidence type="ECO:0000313" key="4">
    <source>
        <dbReference type="Proteomes" id="UP000568050"/>
    </source>
</evidence>
<feature type="chain" id="PRO_5038722265" evidence="2">
    <location>
        <begin position="24"/>
        <end position="438"/>
    </location>
</feature>
<feature type="region of interest" description="Disordered" evidence="1">
    <location>
        <begin position="33"/>
        <end position="69"/>
    </location>
</feature>
<keyword evidence="4" id="KW-1185">Reference proteome</keyword>
<dbReference type="RefSeq" id="WP_183373985.1">
    <property type="nucleotide sequence ID" value="NZ_CBCSFZ010000008.1"/>
</dbReference>
<sequence length="438" mass="44857">MVTTSRRALLRTATAVSVPTAVAAGLSGCGVIASRSSGDPQTPSADGSSPSPQSPSASPTPRQPFDGWGRIADLDTVDLDLAALDAVAKLSPSSTSRTDRFGSWRAPQFAKDSPITQPSLTERRQNGKPPFGDDALPGKLLSAAVRTVLDSPVAFEKTNERHTEASPEIIAAIGETADPHALDEIFQSVGLNGGPEGGEGFLDQLDAEPEPYSPNEIRFHIGASGAAVRAAGIQVSEMPLVEAAAVGYYPIVLSDGTTKLLMRTVGLSYGASDAQALVGATLQSGTMVHVKDADAVPQHPGVGSVPADWTAITHAGLSLKVPPAFADGAEALDTSVGARVGDETVQVMQFCLPSTGPVPVTHVDAAARVDVPGADYAVAAASTSAAASSLGSTPLAVILVATPKDQFWIDVIAPTAERLEELVEGIIASLSFDEGSAL</sequence>
<accession>A0A839QQ75</accession>
<organism evidence="3 4">
    <name type="scientific">Helcobacillus massiliensis</name>
    <dbReference type="NCBI Taxonomy" id="521392"/>
    <lineage>
        <taxon>Bacteria</taxon>
        <taxon>Bacillati</taxon>
        <taxon>Actinomycetota</taxon>
        <taxon>Actinomycetes</taxon>
        <taxon>Micrococcales</taxon>
        <taxon>Dermabacteraceae</taxon>
        <taxon>Helcobacillus</taxon>
    </lineage>
</organism>
<reference evidence="3 4" key="1">
    <citation type="submission" date="2020-08" db="EMBL/GenBank/DDBJ databases">
        <title>Sequencing the genomes of 1000 actinobacteria strains.</title>
        <authorList>
            <person name="Klenk H.-P."/>
        </authorList>
    </citation>
    <scope>NUCLEOTIDE SEQUENCE [LARGE SCALE GENOMIC DNA]</scope>
    <source>
        <strain evidence="3 4">DSM 23040</strain>
    </source>
</reference>
<dbReference type="PROSITE" id="PS51257">
    <property type="entry name" value="PROKAR_LIPOPROTEIN"/>
    <property type="match status" value="1"/>
</dbReference>
<keyword evidence="2" id="KW-0732">Signal</keyword>
<evidence type="ECO:0000256" key="2">
    <source>
        <dbReference type="SAM" id="SignalP"/>
    </source>
</evidence>
<name>A0A839QQ75_9MICO</name>
<gene>
    <name evidence="3" type="ORF">FHX50_000400</name>
</gene>
<feature type="signal peptide" evidence="2">
    <location>
        <begin position="1"/>
        <end position="23"/>
    </location>
</feature>
<dbReference type="Proteomes" id="UP000568050">
    <property type="component" value="Unassembled WGS sequence"/>
</dbReference>
<protein>
    <submittedName>
        <fullName evidence="3">Uncharacterized protein</fullName>
    </submittedName>
</protein>
<proteinExistence type="predicted"/>